<dbReference type="GeneID" id="94825190"/>
<evidence type="ECO:0000256" key="2">
    <source>
        <dbReference type="ARBA" id="ARBA00022840"/>
    </source>
</evidence>
<dbReference type="EMBL" id="MLAK01001148">
    <property type="protein sequence ID" value="OHS96950.1"/>
    <property type="molecule type" value="Genomic_DNA"/>
</dbReference>
<keyword evidence="6" id="KW-0808">Transferase</keyword>
<dbReference type="GO" id="GO:0005524">
    <property type="term" value="F:ATP binding"/>
    <property type="evidence" value="ECO:0007669"/>
    <property type="project" value="UniProtKB-UniRule"/>
</dbReference>
<dbReference type="InterPro" id="IPR045269">
    <property type="entry name" value="Atg1-like"/>
</dbReference>
<dbReference type="PANTHER" id="PTHR24348">
    <property type="entry name" value="SERINE/THREONINE-PROTEIN KINASE UNC-51-RELATED"/>
    <property type="match status" value="1"/>
</dbReference>
<dbReference type="VEuPathDB" id="TrichDB:TRFO_02096"/>
<keyword evidence="6" id="KW-0418">Kinase</keyword>
<evidence type="ECO:0000259" key="5">
    <source>
        <dbReference type="PROSITE" id="PS50011"/>
    </source>
</evidence>
<sequence>METLDDYLFVGPIGAGTFSRVYKAVSKKTQRLVAIKEIDITKVKDFGLIEREIEISSTIKHKYVAEIYSVINEVETRKKLYIVMEYVENGTLLNYVNERTKLSEAEAKKFFIQLVDFINYIHSYNIVHRDLKCENIMLDRNNNIKIVDFGLSRKIEEPSSYMATFCGSAQYAAPEVLMHLPYTHSIDIWSLGVVLYAMVHGRLPFESNNQLALINQIIKSEPSYDRNLSGALLGILQGMLDKNPESRMSIREIISHPWIKDDFPINIFYGPRVTQNRPKMQIHNSASFNQPIKIGDIESKSVSNARLIEIACKPKKSIPLSLSTSSRMFSLMNVKIGATIRKRELAAPLEPIAPRTFELTEKLPPLL</sequence>
<reference evidence="6" key="1">
    <citation type="submission" date="2016-10" db="EMBL/GenBank/DDBJ databases">
        <authorList>
            <person name="Benchimol M."/>
            <person name="Almeida L.G."/>
            <person name="Vasconcelos A.T."/>
            <person name="Perreira-Neves A."/>
            <person name="Rosa I.A."/>
            <person name="Tasca T."/>
            <person name="Bogo M.R."/>
            <person name="de Souza W."/>
        </authorList>
    </citation>
    <scope>NUCLEOTIDE SEQUENCE [LARGE SCALE GENOMIC DNA]</scope>
    <source>
        <strain evidence="6">K</strain>
    </source>
</reference>
<dbReference type="GO" id="GO:0010506">
    <property type="term" value="P:regulation of autophagy"/>
    <property type="evidence" value="ECO:0007669"/>
    <property type="project" value="InterPro"/>
</dbReference>
<dbReference type="PROSITE" id="PS50011">
    <property type="entry name" value="PROTEIN_KINASE_DOM"/>
    <property type="match status" value="1"/>
</dbReference>
<keyword evidence="2 3" id="KW-0067">ATP-binding</keyword>
<keyword evidence="1 3" id="KW-0547">Nucleotide-binding</keyword>
<accession>A0A1J4JCP5</accession>
<dbReference type="PROSITE" id="PS00108">
    <property type="entry name" value="PROTEIN_KINASE_ST"/>
    <property type="match status" value="1"/>
</dbReference>
<evidence type="ECO:0000313" key="7">
    <source>
        <dbReference type="Proteomes" id="UP000179807"/>
    </source>
</evidence>
<protein>
    <submittedName>
        <fullName evidence="6">CAMK family protein kinase</fullName>
    </submittedName>
</protein>
<name>A0A1J4JCP5_9EUKA</name>
<dbReference type="AlphaFoldDB" id="A0A1J4JCP5"/>
<dbReference type="FunFam" id="1.10.510.10:FF:000571">
    <property type="entry name" value="Maternal embryonic leucine zipper kinase"/>
    <property type="match status" value="1"/>
</dbReference>
<keyword evidence="4" id="KW-0723">Serine/threonine-protein kinase</keyword>
<dbReference type="CDD" id="cd14003">
    <property type="entry name" value="STKc_AMPK-like"/>
    <property type="match status" value="1"/>
</dbReference>
<dbReference type="Proteomes" id="UP000179807">
    <property type="component" value="Unassembled WGS sequence"/>
</dbReference>
<dbReference type="PROSITE" id="PS00107">
    <property type="entry name" value="PROTEIN_KINASE_ATP"/>
    <property type="match status" value="1"/>
</dbReference>
<dbReference type="GO" id="GO:0004674">
    <property type="term" value="F:protein serine/threonine kinase activity"/>
    <property type="evidence" value="ECO:0007669"/>
    <property type="project" value="UniProtKB-KW"/>
</dbReference>
<feature type="binding site" evidence="3">
    <location>
        <position position="36"/>
    </location>
    <ligand>
        <name>ATP</name>
        <dbReference type="ChEBI" id="CHEBI:30616"/>
    </ligand>
</feature>
<dbReference type="SMART" id="SM00220">
    <property type="entry name" value="S_TKc"/>
    <property type="match status" value="1"/>
</dbReference>
<dbReference type="OrthoDB" id="541276at2759"/>
<dbReference type="Gene3D" id="1.10.510.10">
    <property type="entry name" value="Transferase(Phosphotransferase) domain 1"/>
    <property type="match status" value="1"/>
</dbReference>
<dbReference type="InterPro" id="IPR011009">
    <property type="entry name" value="Kinase-like_dom_sf"/>
</dbReference>
<dbReference type="RefSeq" id="XP_068350087.1">
    <property type="nucleotide sequence ID" value="XM_068490486.1"/>
</dbReference>
<comment type="similarity">
    <text evidence="4">Belongs to the protein kinase superfamily.</text>
</comment>
<dbReference type="GO" id="GO:0005737">
    <property type="term" value="C:cytoplasm"/>
    <property type="evidence" value="ECO:0007669"/>
    <property type="project" value="TreeGrafter"/>
</dbReference>
<feature type="domain" description="Protein kinase" evidence="5">
    <location>
        <begin position="7"/>
        <end position="259"/>
    </location>
</feature>
<keyword evidence="7" id="KW-1185">Reference proteome</keyword>
<proteinExistence type="inferred from homology"/>
<dbReference type="InterPro" id="IPR008271">
    <property type="entry name" value="Ser/Thr_kinase_AS"/>
</dbReference>
<dbReference type="SUPFAM" id="SSF56112">
    <property type="entry name" value="Protein kinase-like (PK-like)"/>
    <property type="match status" value="1"/>
</dbReference>
<evidence type="ECO:0000256" key="4">
    <source>
        <dbReference type="RuleBase" id="RU000304"/>
    </source>
</evidence>
<evidence type="ECO:0000256" key="1">
    <source>
        <dbReference type="ARBA" id="ARBA00022741"/>
    </source>
</evidence>
<gene>
    <name evidence="6" type="ORF">TRFO_02096</name>
</gene>
<evidence type="ECO:0000313" key="6">
    <source>
        <dbReference type="EMBL" id="OHS96950.1"/>
    </source>
</evidence>
<dbReference type="InterPro" id="IPR017441">
    <property type="entry name" value="Protein_kinase_ATP_BS"/>
</dbReference>
<evidence type="ECO:0000256" key="3">
    <source>
        <dbReference type="PROSITE-ProRule" id="PRU10141"/>
    </source>
</evidence>
<dbReference type="InterPro" id="IPR000719">
    <property type="entry name" value="Prot_kinase_dom"/>
</dbReference>
<comment type="caution">
    <text evidence="6">The sequence shown here is derived from an EMBL/GenBank/DDBJ whole genome shotgun (WGS) entry which is preliminary data.</text>
</comment>
<organism evidence="6 7">
    <name type="scientific">Tritrichomonas foetus</name>
    <dbReference type="NCBI Taxonomy" id="1144522"/>
    <lineage>
        <taxon>Eukaryota</taxon>
        <taxon>Metamonada</taxon>
        <taxon>Parabasalia</taxon>
        <taxon>Tritrichomonadida</taxon>
        <taxon>Tritrichomonadidae</taxon>
        <taxon>Tritrichomonas</taxon>
    </lineage>
</organism>
<dbReference type="Pfam" id="PF00069">
    <property type="entry name" value="Pkinase"/>
    <property type="match status" value="1"/>
</dbReference>